<sequence>MLQNNIVNKGNGMLYLESMPFTILFVLIGGEKCVAQRVEVHV</sequence>
<dbReference type="AlphaFoldDB" id="A0A1Q8QVY3"/>
<dbReference type="EMBL" id="MLBF01000017">
    <property type="protein sequence ID" value="OLN31505.1"/>
    <property type="molecule type" value="Genomic_DNA"/>
</dbReference>
<gene>
    <name evidence="1" type="ORF">DSOL_2530</name>
</gene>
<accession>A0A1Q8QVY3</accession>
<keyword evidence="2" id="KW-1185">Reference proteome</keyword>
<reference evidence="1 2" key="1">
    <citation type="submission" date="2016-09" db="EMBL/GenBank/DDBJ databases">
        <title>Complete genome of Desulfosporosinus sp. OL.</title>
        <authorList>
            <person name="Mardanov A."/>
            <person name="Beletsky A."/>
            <person name="Panova A."/>
            <person name="Karnachuk O."/>
            <person name="Ravin N."/>
        </authorList>
    </citation>
    <scope>NUCLEOTIDE SEQUENCE [LARGE SCALE GENOMIC DNA]</scope>
    <source>
        <strain evidence="1 2">OL</strain>
    </source>
</reference>
<comment type="caution">
    <text evidence="1">The sequence shown here is derived from an EMBL/GenBank/DDBJ whole genome shotgun (WGS) entry which is preliminary data.</text>
</comment>
<proteinExistence type="predicted"/>
<evidence type="ECO:0000313" key="2">
    <source>
        <dbReference type="Proteomes" id="UP000186102"/>
    </source>
</evidence>
<protein>
    <submittedName>
        <fullName evidence="1">Uncharacterized protein</fullName>
    </submittedName>
</protein>
<evidence type="ECO:0000313" key="1">
    <source>
        <dbReference type="EMBL" id="OLN31505.1"/>
    </source>
</evidence>
<name>A0A1Q8QVY3_9FIRM</name>
<dbReference type="Proteomes" id="UP000186102">
    <property type="component" value="Unassembled WGS sequence"/>
</dbReference>
<organism evidence="1 2">
    <name type="scientific">Desulfosporosinus metallidurans</name>
    <dbReference type="NCBI Taxonomy" id="1888891"/>
    <lineage>
        <taxon>Bacteria</taxon>
        <taxon>Bacillati</taxon>
        <taxon>Bacillota</taxon>
        <taxon>Clostridia</taxon>
        <taxon>Eubacteriales</taxon>
        <taxon>Desulfitobacteriaceae</taxon>
        <taxon>Desulfosporosinus</taxon>
    </lineage>
</organism>